<feature type="compositionally biased region" description="Basic residues" evidence="1">
    <location>
        <begin position="135"/>
        <end position="158"/>
    </location>
</feature>
<dbReference type="Proteomes" id="UP000299102">
    <property type="component" value="Unassembled WGS sequence"/>
</dbReference>
<sequence length="214" mass="23653">MFTASLLCWDSNKQVGEGWAGAALGGRLGGARGHSHRLRAYRAPARCEMNLFYVILSLPSWRLLTLIILTFNLTNLSVAIATDKTTSRGDAEIRPAERKRNLLKKHRRDIQVTKLASQSALGISLVNRRADSRCERKKSRTATARATRRSLRQPARGRPRPEEDCGTSRVNFDSNTNGPGTNVVNVQEKVSLFSAARSPIITPIPKSVTSLVDF</sequence>
<evidence type="ECO:0000313" key="2">
    <source>
        <dbReference type="EMBL" id="GBP50589.1"/>
    </source>
</evidence>
<dbReference type="AlphaFoldDB" id="A0A4C1WJT8"/>
<accession>A0A4C1WJT8</accession>
<name>A0A4C1WJT8_EUMVA</name>
<comment type="caution">
    <text evidence="2">The sequence shown here is derived from an EMBL/GenBank/DDBJ whole genome shotgun (WGS) entry which is preliminary data.</text>
</comment>
<evidence type="ECO:0000256" key="1">
    <source>
        <dbReference type="SAM" id="MobiDB-lite"/>
    </source>
</evidence>
<gene>
    <name evidence="2" type="ORF">EVAR_29348_1</name>
</gene>
<proteinExistence type="predicted"/>
<keyword evidence="3" id="KW-1185">Reference proteome</keyword>
<feature type="region of interest" description="Disordered" evidence="1">
    <location>
        <begin position="132"/>
        <end position="182"/>
    </location>
</feature>
<organism evidence="2 3">
    <name type="scientific">Eumeta variegata</name>
    <name type="common">Bagworm moth</name>
    <name type="synonym">Eumeta japonica</name>
    <dbReference type="NCBI Taxonomy" id="151549"/>
    <lineage>
        <taxon>Eukaryota</taxon>
        <taxon>Metazoa</taxon>
        <taxon>Ecdysozoa</taxon>
        <taxon>Arthropoda</taxon>
        <taxon>Hexapoda</taxon>
        <taxon>Insecta</taxon>
        <taxon>Pterygota</taxon>
        <taxon>Neoptera</taxon>
        <taxon>Endopterygota</taxon>
        <taxon>Lepidoptera</taxon>
        <taxon>Glossata</taxon>
        <taxon>Ditrysia</taxon>
        <taxon>Tineoidea</taxon>
        <taxon>Psychidae</taxon>
        <taxon>Oiketicinae</taxon>
        <taxon>Eumeta</taxon>
    </lineage>
</organism>
<protein>
    <submittedName>
        <fullName evidence="2">Uncharacterized protein</fullName>
    </submittedName>
</protein>
<reference evidence="2 3" key="1">
    <citation type="journal article" date="2019" name="Commun. Biol.">
        <title>The bagworm genome reveals a unique fibroin gene that provides high tensile strength.</title>
        <authorList>
            <person name="Kono N."/>
            <person name="Nakamura H."/>
            <person name="Ohtoshi R."/>
            <person name="Tomita M."/>
            <person name="Numata K."/>
            <person name="Arakawa K."/>
        </authorList>
    </citation>
    <scope>NUCLEOTIDE SEQUENCE [LARGE SCALE GENOMIC DNA]</scope>
</reference>
<evidence type="ECO:0000313" key="3">
    <source>
        <dbReference type="Proteomes" id="UP000299102"/>
    </source>
</evidence>
<dbReference type="EMBL" id="BGZK01000568">
    <property type="protein sequence ID" value="GBP50589.1"/>
    <property type="molecule type" value="Genomic_DNA"/>
</dbReference>